<dbReference type="Gene3D" id="2.40.50.140">
    <property type="entry name" value="Nucleic acid-binding proteins"/>
    <property type="match status" value="1"/>
</dbReference>
<gene>
    <name evidence="5" type="ORF">IAB27_03775</name>
</gene>
<dbReference type="PIRSF" id="PIRSF002070">
    <property type="entry name" value="SSB"/>
    <property type="match status" value="1"/>
</dbReference>
<organism evidence="5 6">
    <name type="scientific">Candidatus Coprosoma intestinipullorum</name>
    <dbReference type="NCBI Taxonomy" id="2840752"/>
    <lineage>
        <taxon>Bacteria</taxon>
        <taxon>Bacillati</taxon>
        <taxon>Bacillota</taxon>
        <taxon>Bacillota incertae sedis</taxon>
        <taxon>Candidatus Coprosoma</taxon>
    </lineage>
</organism>
<protein>
    <recommendedName>
        <fullName evidence="2 3">Single-stranded DNA-binding protein</fullName>
        <shortName evidence="2">SSB</shortName>
    </recommendedName>
</protein>
<reference evidence="5" key="2">
    <citation type="journal article" date="2021" name="PeerJ">
        <title>Extensive microbial diversity within the chicken gut microbiome revealed by metagenomics and culture.</title>
        <authorList>
            <person name="Gilroy R."/>
            <person name="Ravi A."/>
            <person name="Getino M."/>
            <person name="Pursley I."/>
            <person name="Horton D.L."/>
            <person name="Alikhan N.F."/>
            <person name="Baker D."/>
            <person name="Gharbi K."/>
            <person name="Hall N."/>
            <person name="Watson M."/>
            <person name="Adriaenssens E.M."/>
            <person name="Foster-Nyarko E."/>
            <person name="Jarju S."/>
            <person name="Secka A."/>
            <person name="Antonio M."/>
            <person name="Oren A."/>
            <person name="Chaudhuri R.R."/>
            <person name="La Ragione R."/>
            <person name="Hildebrand F."/>
            <person name="Pallen M.J."/>
        </authorList>
    </citation>
    <scope>NUCLEOTIDE SEQUENCE</scope>
    <source>
        <strain evidence="5">CHK147-3167</strain>
    </source>
</reference>
<evidence type="ECO:0000256" key="1">
    <source>
        <dbReference type="ARBA" id="ARBA00023125"/>
    </source>
</evidence>
<dbReference type="GO" id="GO:0003697">
    <property type="term" value="F:single-stranded DNA binding"/>
    <property type="evidence" value="ECO:0007669"/>
    <property type="project" value="UniProtKB-UniRule"/>
</dbReference>
<dbReference type="AlphaFoldDB" id="A0A9D0ZQW9"/>
<comment type="caution">
    <text evidence="5">The sequence shown here is derived from an EMBL/GenBank/DDBJ whole genome shotgun (WGS) entry which is preliminary data.</text>
</comment>
<proteinExistence type="inferred from homology"/>
<dbReference type="PROSITE" id="PS50935">
    <property type="entry name" value="SSB"/>
    <property type="match status" value="1"/>
</dbReference>
<feature type="compositionally biased region" description="Basic and acidic residues" evidence="4">
    <location>
        <begin position="106"/>
        <end position="118"/>
    </location>
</feature>
<dbReference type="NCBIfam" id="TIGR00621">
    <property type="entry name" value="ssb"/>
    <property type="match status" value="1"/>
</dbReference>
<dbReference type="InterPro" id="IPR000424">
    <property type="entry name" value="Primosome_PriB/ssb"/>
</dbReference>
<dbReference type="GO" id="GO:0006260">
    <property type="term" value="P:DNA replication"/>
    <property type="evidence" value="ECO:0007669"/>
    <property type="project" value="InterPro"/>
</dbReference>
<evidence type="ECO:0000313" key="6">
    <source>
        <dbReference type="Proteomes" id="UP000886786"/>
    </source>
</evidence>
<dbReference type="InterPro" id="IPR011344">
    <property type="entry name" value="ssDNA-bd"/>
</dbReference>
<dbReference type="InterPro" id="IPR012340">
    <property type="entry name" value="NA-bd_OB-fold"/>
</dbReference>
<dbReference type="SUPFAM" id="SSF50249">
    <property type="entry name" value="Nucleic acid-binding proteins"/>
    <property type="match status" value="1"/>
</dbReference>
<dbReference type="EMBL" id="DVFV01000069">
    <property type="protein sequence ID" value="HIQ90729.1"/>
    <property type="molecule type" value="Genomic_DNA"/>
</dbReference>
<sequence length="137" mass="15035">MNRVVLAGRLTADPEIRKSPNGNSVVRFSLAVNRKFKNANGQYEVDYINCVAFKGTADTINAYVSKGDMLIVEGRIQTSKYTRVDGSTAYSTDIAVDGITLVGGRKNTENSQPKKDTQSDPFTDFGENVTIDDNFLD</sequence>
<dbReference type="PANTHER" id="PTHR10302">
    <property type="entry name" value="SINGLE-STRANDED DNA-BINDING PROTEIN"/>
    <property type="match status" value="1"/>
</dbReference>
<dbReference type="CDD" id="cd04496">
    <property type="entry name" value="SSB_OBF"/>
    <property type="match status" value="1"/>
</dbReference>
<feature type="region of interest" description="Disordered" evidence="4">
    <location>
        <begin position="103"/>
        <end position="124"/>
    </location>
</feature>
<dbReference type="GO" id="GO:0009295">
    <property type="term" value="C:nucleoid"/>
    <property type="evidence" value="ECO:0007669"/>
    <property type="project" value="TreeGrafter"/>
</dbReference>
<dbReference type="Proteomes" id="UP000886786">
    <property type="component" value="Unassembled WGS sequence"/>
</dbReference>
<evidence type="ECO:0000256" key="2">
    <source>
        <dbReference type="HAMAP-Rule" id="MF_00984"/>
    </source>
</evidence>
<name>A0A9D0ZQW9_9FIRM</name>
<dbReference type="PANTHER" id="PTHR10302:SF27">
    <property type="entry name" value="SINGLE-STRANDED DNA-BINDING PROTEIN"/>
    <property type="match status" value="1"/>
</dbReference>
<comment type="subunit">
    <text evidence="2">Homotetramer.</text>
</comment>
<accession>A0A9D0ZQW9</accession>
<keyword evidence="1 2" id="KW-0238">DNA-binding</keyword>
<reference evidence="5" key="1">
    <citation type="submission" date="2020-10" db="EMBL/GenBank/DDBJ databases">
        <authorList>
            <person name="Gilroy R."/>
        </authorList>
    </citation>
    <scope>NUCLEOTIDE SEQUENCE</scope>
    <source>
        <strain evidence="5">CHK147-3167</strain>
    </source>
</reference>
<evidence type="ECO:0000256" key="3">
    <source>
        <dbReference type="PIRNR" id="PIRNR002070"/>
    </source>
</evidence>
<evidence type="ECO:0000313" key="5">
    <source>
        <dbReference type="EMBL" id="HIQ90729.1"/>
    </source>
</evidence>
<dbReference type="HAMAP" id="MF_00984">
    <property type="entry name" value="SSB"/>
    <property type="match status" value="1"/>
</dbReference>
<comment type="caution">
    <text evidence="2">Lacks conserved residue(s) required for the propagation of feature annotation.</text>
</comment>
<evidence type="ECO:0000256" key="4">
    <source>
        <dbReference type="SAM" id="MobiDB-lite"/>
    </source>
</evidence>
<dbReference type="Pfam" id="PF00436">
    <property type="entry name" value="SSB"/>
    <property type="match status" value="1"/>
</dbReference>